<gene>
    <name evidence="2" type="ORF">OKIOD_LOCUS3642</name>
</gene>
<dbReference type="InterPro" id="IPR002347">
    <property type="entry name" value="SDR_fam"/>
</dbReference>
<evidence type="ECO:0000313" key="3">
    <source>
        <dbReference type="Proteomes" id="UP001158576"/>
    </source>
</evidence>
<protein>
    <submittedName>
        <fullName evidence="2">Oidioi.mRNA.OKI2018_I69.PAR.g12084.t1.cds</fullName>
    </submittedName>
</protein>
<feature type="domain" description="Calcium uniporter protein C-terminal" evidence="1">
    <location>
        <begin position="22"/>
        <end position="224"/>
    </location>
</feature>
<dbReference type="InterPro" id="IPR006769">
    <property type="entry name" value="MCU_C"/>
</dbReference>
<dbReference type="InterPro" id="IPR052184">
    <property type="entry name" value="SDR_enzymes"/>
</dbReference>
<dbReference type="Pfam" id="PF04678">
    <property type="entry name" value="MCU"/>
    <property type="match status" value="1"/>
</dbReference>
<dbReference type="PANTHER" id="PTHR45458">
    <property type="entry name" value="SHORT-CHAIN DEHYDROGENASE/REDUCTASE SDR"/>
    <property type="match status" value="1"/>
</dbReference>
<dbReference type="PANTHER" id="PTHR45458:SF1">
    <property type="entry name" value="SHORT CHAIN DEHYDROGENASE"/>
    <property type="match status" value="1"/>
</dbReference>
<dbReference type="Pfam" id="PF00106">
    <property type="entry name" value="adh_short"/>
    <property type="match status" value="1"/>
</dbReference>
<dbReference type="InterPro" id="IPR036291">
    <property type="entry name" value="NAD(P)-bd_dom_sf"/>
</dbReference>
<reference evidence="2 3" key="1">
    <citation type="submission" date="2021-04" db="EMBL/GenBank/DDBJ databases">
        <authorList>
            <person name="Bliznina A."/>
        </authorList>
    </citation>
    <scope>NUCLEOTIDE SEQUENCE [LARGE SCALE GENOMIC DNA]</scope>
</reference>
<organism evidence="2 3">
    <name type="scientific">Oikopleura dioica</name>
    <name type="common">Tunicate</name>
    <dbReference type="NCBI Taxonomy" id="34765"/>
    <lineage>
        <taxon>Eukaryota</taxon>
        <taxon>Metazoa</taxon>
        <taxon>Chordata</taxon>
        <taxon>Tunicata</taxon>
        <taxon>Appendicularia</taxon>
        <taxon>Copelata</taxon>
        <taxon>Oikopleuridae</taxon>
        <taxon>Oikopleura</taxon>
    </lineage>
</organism>
<dbReference type="Proteomes" id="UP001158576">
    <property type="component" value="Chromosome PAR"/>
</dbReference>
<sequence>MFTCKPVTGTVGSLLRDIQKTDGGVYQADCFTTNGERLAKSTSFCHLLLLKEFDLELNKKKYNIKVPMEVSEKVYSPSVPADNGVNEMRYQVAKIYTALNIEAKQHEKEEELLKEKEALMKEMKPFFEANDVLVQKVEAKTKAIQYGILAYMVFQWSALARLTWWEYSWDIMEPVTYFITYGTSVALYGFYVLSKTAPNYDSYEQRLKLLYTHKMAPSLTLDIPEQKKMNGRTDIYFQEKGIFAFAEIVDNRWKGNRDLNGEIPHEIRDDYFLAYNFAAYRAAKDQKKKMSIAVKKQKAESTWSINANEIDIINLTRKKIVKIFDEAISTVRSNTPRFPYPSEAVLVLLNGEWSCGLIPLNSRPSFANQILKLPVYLVFKKKIEFCYPEKIYLIPPGSPILNIPIEPVPFGLMPPISPKFTKGHWGRIQILFDWMRKWKSIGLNQEVEGEIIYIDKTNRYCGITANTTYGSQAISELLCRLWKELDPIVEEDMEDRQLDDKSECYKAAEFTSYTSQKTFLMRVKILKFANDKKTVIAMDIDSGKIYHPECSKLKMLPEELHPKNIPPFVTIGRFPKNTKKHLLEPKKIVSVTAGWPKDYNFYHKEFYHLKKMQYKRGEAFGSLGLKFAIHLHDFKIEENEEDFLNFLDSEDEIDPEKPAEFINLKKKITKKSPWLVSESLSHSFDCEVQMSSHQFHNLSNKIRELLPTLEDSILEDSALIQICHVQTHHLMAVFVLQHPYKKREEDRIYEEDLEVEEEDELVLVRTNLVTEDKFMYYRALVLERDDFKSKVELIDCGAPAIVDNKDIFYLPNRLKQITCPIIRIELTGHARRVAEACTIPKQYNGINPFAKFAKFKRGFSKNNPWTNEDVLKEVCFREMAKVLIVGSNRGIGLELVRQFAARGDSVWATCRKASDSLKEVKNVTVIENIDVGKDEAVELIKNNSTFPEAFDIVVANAGVLNRESFDDLPGSEGILNQFNVNAIGPLRVAKGVEGRLKAGSKFNVITSRMGSIADNGSGGMYGYRMSKAALNAAATSLKHDFKKVDVSVGIIHPGYVRTDMTGNNGLINADESSYSSD</sequence>
<keyword evidence="3" id="KW-1185">Reference proteome</keyword>
<proteinExistence type="predicted"/>
<dbReference type="Gene3D" id="3.40.50.720">
    <property type="entry name" value="NAD(P)-binding Rossmann-like Domain"/>
    <property type="match status" value="1"/>
</dbReference>
<dbReference type="PRINTS" id="PR00081">
    <property type="entry name" value="GDHRDH"/>
</dbReference>
<dbReference type="EMBL" id="OU015568">
    <property type="protein sequence ID" value="CAG5089096.1"/>
    <property type="molecule type" value="Genomic_DNA"/>
</dbReference>
<name>A0ABN7S4V1_OIKDI</name>
<evidence type="ECO:0000313" key="2">
    <source>
        <dbReference type="EMBL" id="CAG5089096.1"/>
    </source>
</evidence>
<dbReference type="SUPFAM" id="SSF51735">
    <property type="entry name" value="NAD(P)-binding Rossmann-fold domains"/>
    <property type="match status" value="1"/>
</dbReference>
<evidence type="ECO:0000259" key="1">
    <source>
        <dbReference type="Pfam" id="PF04678"/>
    </source>
</evidence>
<accession>A0ABN7S4V1</accession>